<dbReference type="EMBL" id="DXCH01000293">
    <property type="protein sequence ID" value="HIZ08444.1"/>
    <property type="molecule type" value="Genomic_DNA"/>
</dbReference>
<dbReference type="GO" id="GO:0022857">
    <property type="term" value="F:transmembrane transporter activity"/>
    <property type="evidence" value="ECO:0007669"/>
    <property type="project" value="InterPro"/>
</dbReference>
<evidence type="ECO:0000313" key="3">
    <source>
        <dbReference type="EMBL" id="HIZ08444.1"/>
    </source>
</evidence>
<dbReference type="AlphaFoldDB" id="A0A9D2D4N1"/>
<dbReference type="InterPro" id="IPR007210">
    <property type="entry name" value="ABC_Gly_betaine_transp_sub-bd"/>
</dbReference>
<evidence type="ECO:0000259" key="2">
    <source>
        <dbReference type="Pfam" id="PF04069"/>
    </source>
</evidence>
<name>A0A9D2D4N1_9FIRM</name>
<dbReference type="Gene3D" id="3.40.190.120">
    <property type="entry name" value="Osmoprotection protein (prox), domain 2"/>
    <property type="match status" value="1"/>
</dbReference>
<proteinExistence type="predicted"/>
<feature type="chain" id="PRO_5039631058" evidence="1">
    <location>
        <begin position="23"/>
        <end position="295"/>
    </location>
</feature>
<reference evidence="3" key="2">
    <citation type="submission" date="2021-04" db="EMBL/GenBank/DDBJ databases">
        <authorList>
            <person name="Gilroy R."/>
        </authorList>
    </citation>
    <scope>NUCLEOTIDE SEQUENCE</scope>
    <source>
        <strain evidence="3">CHK192-9172</strain>
    </source>
</reference>
<dbReference type="Pfam" id="PF04069">
    <property type="entry name" value="OpuAC"/>
    <property type="match status" value="1"/>
</dbReference>
<evidence type="ECO:0000313" key="4">
    <source>
        <dbReference type="Proteomes" id="UP000824024"/>
    </source>
</evidence>
<gene>
    <name evidence="3" type="ORF">IAA08_11000</name>
</gene>
<comment type="caution">
    <text evidence="3">The sequence shown here is derived from an EMBL/GenBank/DDBJ whole genome shotgun (WGS) entry which is preliminary data.</text>
</comment>
<accession>A0A9D2D4N1</accession>
<dbReference type="Gene3D" id="3.40.190.10">
    <property type="entry name" value="Periplasmic binding protein-like II"/>
    <property type="match status" value="1"/>
</dbReference>
<keyword evidence="1" id="KW-0732">Signal</keyword>
<dbReference type="Proteomes" id="UP000824024">
    <property type="component" value="Unassembled WGS sequence"/>
</dbReference>
<feature type="signal peptide" evidence="1">
    <location>
        <begin position="1"/>
        <end position="22"/>
    </location>
</feature>
<organism evidence="3 4">
    <name type="scientific">Candidatus Eubacterium avistercoris</name>
    <dbReference type="NCBI Taxonomy" id="2838567"/>
    <lineage>
        <taxon>Bacteria</taxon>
        <taxon>Bacillati</taxon>
        <taxon>Bacillota</taxon>
        <taxon>Clostridia</taxon>
        <taxon>Eubacteriales</taxon>
        <taxon>Eubacteriaceae</taxon>
        <taxon>Eubacterium</taxon>
    </lineage>
</organism>
<evidence type="ECO:0000256" key="1">
    <source>
        <dbReference type="SAM" id="SignalP"/>
    </source>
</evidence>
<dbReference type="GO" id="GO:0043190">
    <property type="term" value="C:ATP-binding cassette (ABC) transporter complex"/>
    <property type="evidence" value="ECO:0007669"/>
    <property type="project" value="InterPro"/>
</dbReference>
<dbReference type="SUPFAM" id="SSF53850">
    <property type="entry name" value="Periplasmic binding protein-like II"/>
    <property type="match status" value="1"/>
</dbReference>
<dbReference type="CDD" id="cd13615">
    <property type="entry name" value="PBP2_ProWY"/>
    <property type="match status" value="1"/>
</dbReference>
<feature type="domain" description="ABC-type glycine betaine transport system substrate-binding" evidence="2">
    <location>
        <begin position="30"/>
        <end position="292"/>
    </location>
</feature>
<sequence length="295" mass="32721">MKKRILCLILAGAALVSLTACQGGNGSDDKTIIVGSKGFTENLILSELYALALEDAGFHVEREFEVSNAVIHEALCNGEIDLYPEYTGTALMTILGEPMMTDPQEVYDTVKDMYASRYDLDVLDMSPASDGNSLAIRKDTAEEYGIRTISDLQANADKIRFGSTSDFYEREDGMLGLEKVYGEFDFASENSFDNSLKYQVMESDEVDCVPAYTTDAQLSSGDFVLLEDDKELWPPYNVIPVARQEIIDEYPEAAEAINELSAQIDTATLTKLNARVDVNKEEYDDVAADFYETLK</sequence>
<dbReference type="PROSITE" id="PS51257">
    <property type="entry name" value="PROKAR_LIPOPROTEIN"/>
    <property type="match status" value="1"/>
</dbReference>
<reference evidence="3" key="1">
    <citation type="journal article" date="2021" name="PeerJ">
        <title>Extensive microbial diversity within the chicken gut microbiome revealed by metagenomics and culture.</title>
        <authorList>
            <person name="Gilroy R."/>
            <person name="Ravi A."/>
            <person name="Getino M."/>
            <person name="Pursley I."/>
            <person name="Horton D.L."/>
            <person name="Alikhan N.F."/>
            <person name="Baker D."/>
            <person name="Gharbi K."/>
            <person name="Hall N."/>
            <person name="Watson M."/>
            <person name="Adriaenssens E.M."/>
            <person name="Foster-Nyarko E."/>
            <person name="Jarju S."/>
            <person name="Secka A."/>
            <person name="Antonio M."/>
            <person name="Oren A."/>
            <person name="Chaudhuri R.R."/>
            <person name="La Ragione R."/>
            <person name="Hildebrand F."/>
            <person name="Pallen M.J."/>
        </authorList>
    </citation>
    <scope>NUCLEOTIDE SEQUENCE</scope>
    <source>
        <strain evidence="3">CHK192-9172</strain>
    </source>
</reference>
<protein>
    <submittedName>
        <fullName evidence="3">Glycine/betaine ABC transporter substrate-binding protein</fullName>
    </submittedName>
</protein>